<comment type="caution">
    <text evidence="2">The sequence shown here is derived from an EMBL/GenBank/DDBJ whole genome shotgun (WGS) entry which is preliminary data.</text>
</comment>
<evidence type="ECO:0000256" key="1">
    <source>
        <dbReference type="SAM" id="Phobius"/>
    </source>
</evidence>
<gene>
    <name evidence="2" type="ORF">H8704_07825</name>
</gene>
<feature type="transmembrane region" description="Helical" evidence="1">
    <location>
        <begin position="50"/>
        <end position="72"/>
    </location>
</feature>
<proteinExistence type="predicted"/>
<keyword evidence="1" id="KW-1133">Transmembrane helix</keyword>
<evidence type="ECO:0000313" key="3">
    <source>
        <dbReference type="Proteomes" id="UP000606193"/>
    </source>
</evidence>
<feature type="transmembrane region" description="Helical" evidence="1">
    <location>
        <begin position="21"/>
        <end position="44"/>
    </location>
</feature>
<protein>
    <submittedName>
        <fullName evidence="2">Uncharacterized protein</fullName>
    </submittedName>
</protein>
<sequence length="109" mass="11995">MSKKKRRKDGLHLTDKKHPKQGIWSTVLGILSLVLFLVLCFLSGEAGGKAGVWIGIWGVVCVAINIWGFVLAMLSLKLDNIRQLFPSLGVIINGLMILMYLVIYILGTA</sequence>
<accession>A0ABR7N2G6</accession>
<dbReference type="Pfam" id="PF19639">
    <property type="entry name" value="DUF6142"/>
    <property type="match status" value="1"/>
</dbReference>
<organism evidence="2 3">
    <name type="scientific">Jutongia huaianensis</name>
    <dbReference type="NCBI Taxonomy" id="2763668"/>
    <lineage>
        <taxon>Bacteria</taxon>
        <taxon>Bacillati</taxon>
        <taxon>Bacillota</taxon>
        <taxon>Clostridia</taxon>
        <taxon>Lachnospirales</taxon>
        <taxon>Lachnospiraceae</taxon>
        <taxon>Jutongia</taxon>
    </lineage>
</organism>
<dbReference type="Proteomes" id="UP000606193">
    <property type="component" value="Unassembled WGS sequence"/>
</dbReference>
<keyword evidence="1" id="KW-0472">Membrane</keyword>
<keyword evidence="1" id="KW-0812">Transmembrane</keyword>
<dbReference type="InterPro" id="IPR046140">
    <property type="entry name" value="DUF6142"/>
</dbReference>
<keyword evidence="3" id="KW-1185">Reference proteome</keyword>
<feature type="transmembrane region" description="Helical" evidence="1">
    <location>
        <begin position="84"/>
        <end position="106"/>
    </location>
</feature>
<dbReference type="RefSeq" id="WP_022465425.1">
    <property type="nucleotide sequence ID" value="NZ_JACRSX010000008.1"/>
</dbReference>
<name>A0ABR7N2G6_9FIRM</name>
<evidence type="ECO:0000313" key="2">
    <source>
        <dbReference type="EMBL" id="MBC8562535.1"/>
    </source>
</evidence>
<dbReference type="EMBL" id="JACRSX010000008">
    <property type="protein sequence ID" value="MBC8562535.1"/>
    <property type="molecule type" value="Genomic_DNA"/>
</dbReference>
<reference evidence="2 3" key="1">
    <citation type="submission" date="2020-08" db="EMBL/GenBank/DDBJ databases">
        <title>Genome public.</title>
        <authorList>
            <person name="Liu C."/>
            <person name="Sun Q."/>
        </authorList>
    </citation>
    <scope>NUCLEOTIDE SEQUENCE [LARGE SCALE GENOMIC DNA]</scope>
    <source>
        <strain evidence="2 3">NSJ-37</strain>
    </source>
</reference>